<gene>
    <name evidence="7" type="ORF">DDW13_02270</name>
</gene>
<evidence type="ECO:0000313" key="8">
    <source>
        <dbReference type="Proteomes" id="UP000245638"/>
    </source>
</evidence>
<comment type="caution">
    <text evidence="7">The sequence shown here is derived from an EMBL/GenBank/DDBJ whole genome shotgun (WGS) entry which is preliminary data.</text>
</comment>
<dbReference type="AlphaFoldDB" id="A0A2T9X9G0"/>
<name>A0A2T9X9G0_9CREN</name>
<dbReference type="UniPathway" id="UPA00275"/>
<keyword evidence="6" id="KW-0456">Lyase</keyword>
<comment type="pathway">
    <text evidence="1">Cofactor biosynthesis; riboflavin biosynthesis.</text>
</comment>
<dbReference type="Gene3D" id="3.90.870.10">
    <property type="entry name" value="DHBP synthase"/>
    <property type="match status" value="1"/>
</dbReference>
<keyword evidence="4" id="KW-0460">Magnesium</keyword>
<keyword evidence="3" id="KW-0479">Metal-binding</keyword>
<dbReference type="Proteomes" id="UP000245638">
    <property type="component" value="Unassembled WGS sequence"/>
</dbReference>
<evidence type="ECO:0000313" key="7">
    <source>
        <dbReference type="EMBL" id="PVU76736.1"/>
    </source>
</evidence>
<dbReference type="GO" id="GO:0009231">
    <property type="term" value="P:riboflavin biosynthetic process"/>
    <property type="evidence" value="ECO:0007669"/>
    <property type="project" value="UniProtKB-UniPathway"/>
</dbReference>
<reference evidence="7 8" key="1">
    <citation type="journal article" date="2015" name="Appl. Environ. Microbiol.">
        <title>Nanoarchaeota, Their Sulfolobales Host, and Nanoarchaeota Virus Distribution across Yellowstone National Park Hot Springs.</title>
        <authorList>
            <person name="Munson-McGee J.H."/>
            <person name="Field E.K."/>
            <person name="Bateson M."/>
            <person name="Rooney C."/>
            <person name="Stepanauskas R."/>
            <person name="Young M.J."/>
        </authorList>
    </citation>
    <scope>NUCLEOTIDE SEQUENCE [LARGE SCALE GENOMIC DNA]</scope>
    <source>
        <strain evidence="7">SCGC AC-742_N10</strain>
    </source>
</reference>
<dbReference type="GO" id="GO:0005829">
    <property type="term" value="C:cytosol"/>
    <property type="evidence" value="ECO:0007669"/>
    <property type="project" value="TreeGrafter"/>
</dbReference>
<dbReference type="Pfam" id="PF00926">
    <property type="entry name" value="DHBP_synthase"/>
    <property type="match status" value="1"/>
</dbReference>
<organism evidence="7 8">
    <name type="scientific">Acidianus hospitalis</name>
    <dbReference type="NCBI Taxonomy" id="563177"/>
    <lineage>
        <taxon>Archaea</taxon>
        <taxon>Thermoproteota</taxon>
        <taxon>Thermoprotei</taxon>
        <taxon>Sulfolobales</taxon>
        <taxon>Sulfolobaceae</taxon>
        <taxon>Acidianus</taxon>
    </lineage>
</organism>
<proteinExistence type="predicted"/>
<accession>A0A2T9X9G0</accession>
<evidence type="ECO:0000256" key="1">
    <source>
        <dbReference type="ARBA" id="ARBA00005104"/>
    </source>
</evidence>
<dbReference type="NCBIfam" id="NF004437">
    <property type="entry name" value="PRK05773.1"/>
    <property type="match status" value="1"/>
</dbReference>
<dbReference type="InterPro" id="IPR000422">
    <property type="entry name" value="DHBP_synthase_RibB"/>
</dbReference>
<evidence type="ECO:0000256" key="2">
    <source>
        <dbReference type="ARBA" id="ARBA00022619"/>
    </source>
</evidence>
<sequence>MISKEEIRKNLEDGLPILIYDFDGREEETDMMFYAGVIDWKKIYILRKEAGGLICYATGNEEGKKLGLKFQTDILLNSEYRQLVKLPQYGDKPAFSLWVNHVNTRTGISDNDRALTILKLHEVISELKENEKDAVKRFYTEFYAPGHVPILLSRGIGERHGHTELSTTLAEYVGLERSVVIAEMLDEGKSLSKEKVTRYARNMGFLLIEGKEILKEVIV</sequence>
<evidence type="ECO:0000256" key="3">
    <source>
        <dbReference type="ARBA" id="ARBA00022723"/>
    </source>
</evidence>
<dbReference type="EMBL" id="QEFD01000071">
    <property type="protein sequence ID" value="PVU76736.1"/>
    <property type="molecule type" value="Genomic_DNA"/>
</dbReference>
<dbReference type="SUPFAM" id="SSF55821">
    <property type="entry name" value="YrdC/RibB"/>
    <property type="match status" value="1"/>
</dbReference>
<keyword evidence="5" id="KW-0464">Manganese</keyword>
<dbReference type="InterPro" id="IPR017945">
    <property type="entry name" value="DHBP_synth_RibB-like_a/b_dom"/>
</dbReference>
<protein>
    <submittedName>
        <fullName evidence="7">3,4-dihydroxy-2-butanone 4-phosphate synthase</fullName>
    </submittedName>
</protein>
<evidence type="ECO:0000256" key="6">
    <source>
        <dbReference type="ARBA" id="ARBA00023239"/>
    </source>
</evidence>
<dbReference type="GO" id="GO:0046872">
    <property type="term" value="F:metal ion binding"/>
    <property type="evidence" value="ECO:0007669"/>
    <property type="project" value="UniProtKB-KW"/>
</dbReference>
<evidence type="ECO:0000256" key="5">
    <source>
        <dbReference type="ARBA" id="ARBA00023211"/>
    </source>
</evidence>
<keyword evidence="2" id="KW-0686">Riboflavin biosynthesis</keyword>
<dbReference type="PANTHER" id="PTHR21327">
    <property type="entry name" value="GTP CYCLOHYDROLASE II-RELATED"/>
    <property type="match status" value="1"/>
</dbReference>
<dbReference type="PANTHER" id="PTHR21327:SF46">
    <property type="entry name" value="3,4-DIHYDROXY-2-BUTANONE 4-PHOSPHATE SYNTHASE"/>
    <property type="match status" value="1"/>
</dbReference>
<evidence type="ECO:0000256" key="4">
    <source>
        <dbReference type="ARBA" id="ARBA00022842"/>
    </source>
</evidence>
<dbReference type="GO" id="GO:0008686">
    <property type="term" value="F:3,4-dihydroxy-2-butanone-4-phosphate synthase activity"/>
    <property type="evidence" value="ECO:0007669"/>
    <property type="project" value="InterPro"/>
</dbReference>